<proteinExistence type="predicted"/>
<organism evidence="3 4">
    <name type="scientific">Tegillarca granosa</name>
    <name type="common">Malaysian cockle</name>
    <name type="synonym">Anadara granosa</name>
    <dbReference type="NCBI Taxonomy" id="220873"/>
    <lineage>
        <taxon>Eukaryota</taxon>
        <taxon>Metazoa</taxon>
        <taxon>Spiralia</taxon>
        <taxon>Lophotrochozoa</taxon>
        <taxon>Mollusca</taxon>
        <taxon>Bivalvia</taxon>
        <taxon>Autobranchia</taxon>
        <taxon>Pteriomorphia</taxon>
        <taxon>Arcoida</taxon>
        <taxon>Arcoidea</taxon>
        <taxon>Arcidae</taxon>
        <taxon>Tegillarca</taxon>
    </lineage>
</organism>
<sequence>MMKVNCDTAQEYYLQQTIKDKLQGYSFTHPKCRATILLQLALELQQLKEDFNNVGIGISGNSAPFKTTALTSSMESDSPDAAQRKTSRRISAKEGSCILEKFKQPTIDDNINSGDAIIMSEAPRLSRQPTIVFRSPATSKQSSLDEAYPAGILYENEEMETPNGAAGVHTTHIVGSDLDPKAHRLQRQDAKSRKTFKRKKTKTASVRRYVQRHRYDDHSDGEGASTESSPTHAINTRIRHVAEELNHLQQAHASLGHIGSHSVARSVETIPETVEMKPSRPRYIQRSKSHDDPHADFQAPAGTARGRIARQGARIVRSRSPSCSPVHSPIRCKPSPLSSPIKSHVYVAPHSDSSDSLNVNESSALLKEEEKKDQDETILVYYDERETRDTVV</sequence>
<keyword evidence="4" id="KW-1185">Reference proteome</keyword>
<gene>
    <name evidence="3" type="ORF">KUTeg_021401</name>
</gene>
<feature type="region of interest" description="Disordered" evidence="1">
    <location>
        <begin position="70"/>
        <end position="89"/>
    </location>
</feature>
<feature type="compositionally biased region" description="Polar residues" evidence="1">
    <location>
        <begin position="354"/>
        <end position="363"/>
    </location>
</feature>
<feature type="compositionally biased region" description="Basic residues" evidence="1">
    <location>
        <begin position="193"/>
        <end position="202"/>
    </location>
</feature>
<protein>
    <recommendedName>
        <fullName evidence="2">Protein UNC80 C-terminal domain-containing protein</fullName>
    </recommendedName>
</protein>
<feature type="compositionally biased region" description="Basic and acidic residues" evidence="1">
    <location>
        <begin position="182"/>
        <end position="192"/>
    </location>
</feature>
<dbReference type="Proteomes" id="UP001217089">
    <property type="component" value="Unassembled WGS sequence"/>
</dbReference>
<evidence type="ECO:0000313" key="4">
    <source>
        <dbReference type="Proteomes" id="UP001217089"/>
    </source>
</evidence>
<accession>A0ABQ9E7M4</accession>
<evidence type="ECO:0000313" key="3">
    <source>
        <dbReference type="EMBL" id="KAJ8299882.1"/>
    </source>
</evidence>
<dbReference type="EMBL" id="JARBDR010000919">
    <property type="protein sequence ID" value="KAJ8299882.1"/>
    <property type="molecule type" value="Genomic_DNA"/>
</dbReference>
<dbReference type="InterPro" id="IPR046460">
    <property type="entry name" value="UNC80_C"/>
</dbReference>
<feature type="region of interest" description="Disordered" evidence="1">
    <location>
        <begin position="182"/>
        <end position="232"/>
    </location>
</feature>
<evidence type="ECO:0000259" key="2">
    <source>
        <dbReference type="Pfam" id="PF20262"/>
    </source>
</evidence>
<name>A0ABQ9E7M4_TEGGR</name>
<dbReference type="Pfam" id="PF20262">
    <property type="entry name" value="UNC80_C"/>
    <property type="match status" value="1"/>
</dbReference>
<feature type="compositionally biased region" description="Basic and acidic residues" evidence="1">
    <location>
        <begin position="366"/>
        <end position="375"/>
    </location>
</feature>
<feature type="domain" description="Protein UNC80 C-terminal" evidence="2">
    <location>
        <begin position="1"/>
        <end position="50"/>
    </location>
</feature>
<evidence type="ECO:0000256" key="1">
    <source>
        <dbReference type="SAM" id="MobiDB-lite"/>
    </source>
</evidence>
<comment type="caution">
    <text evidence="3">The sequence shown here is derived from an EMBL/GenBank/DDBJ whole genome shotgun (WGS) entry which is preliminary data.</text>
</comment>
<feature type="region of interest" description="Disordered" evidence="1">
    <location>
        <begin position="315"/>
        <end position="378"/>
    </location>
</feature>
<reference evidence="3 4" key="1">
    <citation type="submission" date="2022-12" db="EMBL/GenBank/DDBJ databases">
        <title>Chromosome-level genome of Tegillarca granosa.</title>
        <authorList>
            <person name="Kim J."/>
        </authorList>
    </citation>
    <scope>NUCLEOTIDE SEQUENCE [LARGE SCALE GENOMIC DNA]</scope>
    <source>
        <strain evidence="3">Teg-2019</strain>
        <tissue evidence="3">Adductor muscle</tissue>
    </source>
</reference>